<dbReference type="SUPFAM" id="SSF103196">
    <property type="entry name" value="Roadblock/LC7 domain"/>
    <property type="match status" value="1"/>
</dbReference>
<organism evidence="1 2">
    <name type="scientific">Rubellimicrobium roseum</name>
    <dbReference type="NCBI Taxonomy" id="687525"/>
    <lineage>
        <taxon>Bacteria</taxon>
        <taxon>Pseudomonadati</taxon>
        <taxon>Pseudomonadota</taxon>
        <taxon>Alphaproteobacteria</taxon>
        <taxon>Rhodobacterales</taxon>
        <taxon>Roseobacteraceae</taxon>
        <taxon>Rubellimicrobium</taxon>
    </lineage>
</organism>
<dbReference type="Proteomes" id="UP000305709">
    <property type="component" value="Unassembled WGS sequence"/>
</dbReference>
<proteinExistence type="predicted"/>
<comment type="caution">
    <text evidence="1">The sequence shown here is derived from an EMBL/GenBank/DDBJ whole genome shotgun (WGS) entry which is preliminary data.</text>
</comment>
<dbReference type="AlphaFoldDB" id="A0A5C4N6C2"/>
<evidence type="ECO:0000313" key="2">
    <source>
        <dbReference type="Proteomes" id="UP000305709"/>
    </source>
</evidence>
<name>A0A5C4N6C2_9RHOB</name>
<protein>
    <submittedName>
        <fullName evidence="1">Roadblock/LC7 domain-containing protein</fullName>
    </submittedName>
</protein>
<accession>A0A5C4N6C2</accession>
<gene>
    <name evidence="1" type="ORF">FHG71_16995</name>
</gene>
<evidence type="ECO:0000313" key="1">
    <source>
        <dbReference type="EMBL" id="TNC65998.1"/>
    </source>
</evidence>
<dbReference type="EMBL" id="VDFV01000035">
    <property type="protein sequence ID" value="TNC65998.1"/>
    <property type="molecule type" value="Genomic_DNA"/>
</dbReference>
<keyword evidence="2" id="KW-1185">Reference proteome</keyword>
<sequence>MSTDIAGTAFIAGFVGSCLVDSDSGLLLAAEGDGRIDMEAAAALYTQVVKAEHEVIEVLQLEDHIEDILITMHSQLHFIRPLEKSPSVFLYVALDKKSANLGMARMQVTKIESNLKM</sequence>
<reference evidence="1 2" key="1">
    <citation type="submission" date="2019-06" db="EMBL/GenBank/DDBJ databases">
        <authorList>
            <person name="Jiang L."/>
        </authorList>
    </citation>
    <scope>NUCLEOTIDE SEQUENCE [LARGE SCALE GENOMIC DNA]</scope>
    <source>
        <strain evidence="1 2">YIM 48858</strain>
    </source>
</reference>
<dbReference type="Gene3D" id="3.30.450.30">
    <property type="entry name" value="Dynein light chain 2a, cytoplasmic"/>
    <property type="match status" value="1"/>
</dbReference>
<dbReference type="OrthoDB" id="3781969at2"/>